<dbReference type="InterPro" id="IPR012677">
    <property type="entry name" value="Nucleotide-bd_a/b_plait_sf"/>
</dbReference>
<organism evidence="5 6">
    <name type="scientific">Staurois parvus</name>
    <dbReference type="NCBI Taxonomy" id="386267"/>
    <lineage>
        <taxon>Eukaryota</taxon>
        <taxon>Metazoa</taxon>
        <taxon>Chordata</taxon>
        <taxon>Craniata</taxon>
        <taxon>Vertebrata</taxon>
        <taxon>Euteleostomi</taxon>
        <taxon>Amphibia</taxon>
        <taxon>Batrachia</taxon>
        <taxon>Anura</taxon>
        <taxon>Neobatrachia</taxon>
        <taxon>Ranoidea</taxon>
        <taxon>Ranidae</taxon>
        <taxon>Staurois</taxon>
    </lineage>
</organism>
<dbReference type="CDD" id="cd12411">
    <property type="entry name" value="RRM_ist3_like"/>
    <property type="match status" value="1"/>
</dbReference>
<dbReference type="Proteomes" id="UP001162483">
    <property type="component" value="Unassembled WGS sequence"/>
</dbReference>
<dbReference type="InterPro" id="IPR000504">
    <property type="entry name" value="RRM_dom"/>
</dbReference>
<dbReference type="InterPro" id="IPR045844">
    <property type="entry name" value="RRM_Ist3-like"/>
</dbReference>
<keyword evidence="6" id="KW-1185">Reference proteome</keyword>
<accession>A0ABN9GZT8</accession>
<feature type="compositionally biased region" description="Basic and acidic residues" evidence="3">
    <location>
        <begin position="242"/>
        <end position="254"/>
    </location>
</feature>
<feature type="region of interest" description="Disordered" evidence="3">
    <location>
        <begin position="136"/>
        <end position="254"/>
    </location>
</feature>
<dbReference type="PROSITE" id="PS50102">
    <property type="entry name" value="RRM"/>
    <property type="match status" value="1"/>
</dbReference>
<evidence type="ECO:0000256" key="2">
    <source>
        <dbReference type="PROSITE-ProRule" id="PRU00176"/>
    </source>
</evidence>
<dbReference type="InterPro" id="IPR035979">
    <property type="entry name" value="RBD_domain_sf"/>
</dbReference>
<dbReference type="PANTHER" id="PTHR45880">
    <property type="entry name" value="RNA-BINDING MOTIF PROTEIN, X-LINKED 2"/>
    <property type="match status" value="1"/>
</dbReference>
<dbReference type="Gene3D" id="3.30.70.330">
    <property type="match status" value="1"/>
</dbReference>
<comment type="caution">
    <text evidence="5">The sequence shown here is derived from an EMBL/GenBank/DDBJ whole genome shotgun (WGS) entry which is preliminary data.</text>
</comment>
<dbReference type="EMBL" id="CATNWA010019399">
    <property type="protein sequence ID" value="CAI9612963.1"/>
    <property type="molecule type" value="Genomic_DNA"/>
</dbReference>
<sequence length="254" mass="29218">MNPLTKVKLINELNDREARLGVKDSVSWHQDYRDSAWIFMGGLPYELTEGDIICVFSQYGEVVNINLVRDKQSGRSRGFCFLCYEDQRSTVLAVDNLNGIKMRGRTIRVDHVSNYRPPKDAEDIDEVTKTLREKGCGIETPSLSSEEEPEEPQKIKKHKKKKRKKDVRDRSSERIAETIKQERMDPGYEKYNTNPTSSRQDRDQRRAPEKESASGSTAKPAAYENINPKKSGTRRRANVGIMRRDAQRNPRGKD</sequence>
<dbReference type="InterPro" id="IPR051847">
    <property type="entry name" value="RNA_proc/Spliceosome_comp"/>
</dbReference>
<reference evidence="5" key="1">
    <citation type="submission" date="2023-05" db="EMBL/GenBank/DDBJ databases">
        <authorList>
            <person name="Stuckert A."/>
        </authorList>
    </citation>
    <scope>NUCLEOTIDE SEQUENCE</scope>
</reference>
<name>A0ABN9GZT8_9NEOB</name>
<evidence type="ECO:0000313" key="5">
    <source>
        <dbReference type="EMBL" id="CAI9612963.1"/>
    </source>
</evidence>
<evidence type="ECO:0000256" key="3">
    <source>
        <dbReference type="SAM" id="MobiDB-lite"/>
    </source>
</evidence>
<dbReference type="Pfam" id="PF00076">
    <property type="entry name" value="RRM_1"/>
    <property type="match status" value="1"/>
</dbReference>
<feature type="compositionally biased region" description="Basic residues" evidence="3">
    <location>
        <begin position="155"/>
        <end position="165"/>
    </location>
</feature>
<dbReference type="SUPFAM" id="SSF54928">
    <property type="entry name" value="RNA-binding domain, RBD"/>
    <property type="match status" value="1"/>
</dbReference>
<protein>
    <recommendedName>
        <fullName evidence="4">RRM domain-containing protein</fullName>
    </recommendedName>
</protein>
<keyword evidence="1 2" id="KW-0694">RNA-binding</keyword>
<feature type="compositionally biased region" description="Basic and acidic residues" evidence="3">
    <location>
        <begin position="199"/>
        <end position="212"/>
    </location>
</feature>
<evidence type="ECO:0000256" key="1">
    <source>
        <dbReference type="ARBA" id="ARBA00022884"/>
    </source>
</evidence>
<dbReference type="SMART" id="SM00360">
    <property type="entry name" value="RRM"/>
    <property type="match status" value="1"/>
</dbReference>
<gene>
    <name evidence="5" type="ORF">SPARVUS_LOCUS14805900</name>
</gene>
<proteinExistence type="predicted"/>
<evidence type="ECO:0000259" key="4">
    <source>
        <dbReference type="PROSITE" id="PS50102"/>
    </source>
</evidence>
<feature type="domain" description="RRM" evidence="4">
    <location>
        <begin position="36"/>
        <end position="114"/>
    </location>
</feature>
<dbReference type="PANTHER" id="PTHR45880:SF1">
    <property type="entry name" value="RNA-BINDING MOTIF PROTEIN, X-LINKED 2"/>
    <property type="match status" value="1"/>
</dbReference>
<evidence type="ECO:0000313" key="6">
    <source>
        <dbReference type="Proteomes" id="UP001162483"/>
    </source>
</evidence>
<feature type="non-terminal residue" evidence="5">
    <location>
        <position position="254"/>
    </location>
</feature>
<feature type="compositionally biased region" description="Basic and acidic residues" evidence="3">
    <location>
        <begin position="166"/>
        <end position="188"/>
    </location>
</feature>